<evidence type="ECO:0000313" key="3">
    <source>
        <dbReference type="Proteomes" id="UP000438699"/>
    </source>
</evidence>
<protein>
    <submittedName>
        <fullName evidence="2">Uncharacterized protein</fullName>
    </submittedName>
</protein>
<dbReference type="AlphaFoldDB" id="A0A6N6N9V3"/>
<organism evidence="2 3">
    <name type="scientific">Pseudodesulfovibrio senegalensis</name>
    <dbReference type="NCBI Taxonomy" id="1721087"/>
    <lineage>
        <taxon>Bacteria</taxon>
        <taxon>Pseudomonadati</taxon>
        <taxon>Thermodesulfobacteriota</taxon>
        <taxon>Desulfovibrionia</taxon>
        <taxon>Desulfovibrionales</taxon>
        <taxon>Desulfovibrionaceae</taxon>
    </lineage>
</organism>
<reference evidence="2 3" key="1">
    <citation type="journal article" date="2017" name="Int. J. Syst. Evol. Microbiol.">
        <title>Desulfovibrio senegalensis sp. nov., a mesophilic sulfate reducer isolated from marine sediment.</title>
        <authorList>
            <person name="Thioye A."/>
            <person name="Gam Z.B.A."/>
            <person name="Mbengue M."/>
            <person name="Cayol J.L."/>
            <person name="Joseph-Bartoli M."/>
            <person name="Toure-Kane C."/>
            <person name="Labat M."/>
        </authorList>
    </citation>
    <scope>NUCLEOTIDE SEQUENCE [LARGE SCALE GENOMIC DNA]</scope>
    <source>
        <strain evidence="2 3">DSM 101509</strain>
    </source>
</reference>
<accession>A0A6N6N9V3</accession>
<dbReference type="EMBL" id="WAIE01000001">
    <property type="protein sequence ID" value="KAB1443567.1"/>
    <property type="molecule type" value="Genomic_DNA"/>
</dbReference>
<keyword evidence="3" id="KW-1185">Reference proteome</keyword>
<sequence>MSDEFDWLEKEQSGRDTKIDDLAAAETDKKKAIKKGRPGAKGKPPVKSLQIELQNRMGKRAPLVMVYGQGPRKNVKNVNVPIPADLAAKLDKYTIGPKAQVIALLAAHALESLESNEQCISATSVK</sequence>
<name>A0A6N6N9V3_9BACT</name>
<feature type="region of interest" description="Disordered" evidence="1">
    <location>
        <begin position="1"/>
        <end position="23"/>
    </location>
</feature>
<dbReference type="OrthoDB" id="9976899at2"/>
<proteinExistence type="predicted"/>
<comment type="caution">
    <text evidence="2">The sequence shown here is derived from an EMBL/GenBank/DDBJ whole genome shotgun (WGS) entry which is preliminary data.</text>
</comment>
<dbReference type="RefSeq" id="WP_151149939.1">
    <property type="nucleotide sequence ID" value="NZ_WAIE01000001.1"/>
</dbReference>
<dbReference type="Proteomes" id="UP000438699">
    <property type="component" value="Unassembled WGS sequence"/>
</dbReference>
<evidence type="ECO:0000313" key="2">
    <source>
        <dbReference type="EMBL" id="KAB1443567.1"/>
    </source>
</evidence>
<gene>
    <name evidence="2" type="ORF">F8A88_04790</name>
</gene>
<evidence type="ECO:0000256" key="1">
    <source>
        <dbReference type="SAM" id="MobiDB-lite"/>
    </source>
</evidence>
<feature type="compositionally biased region" description="Basic and acidic residues" evidence="1">
    <location>
        <begin position="7"/>
        <end position="23"/>
    </location>
</feature>